<evidence type="ECO:0000313" key="1">
    <source>
        <dbReference type="EMBL" id="KAA6393957.1"/>
    </source>
</evidence>
<protein>
    <submittedName>
        <fullName evidence="1">Uncharacterized protein</fullName>
    </submittedName>
</protein>
<organism evidence="1 2">
    <name type="scientific">Streblomastix strix</name>
    <dbReference type="NCBI Taxonomy" id="222440"/>
    <lineage>
        <taxon>Eukaryota</taxon>
        <taxon>Metamonada</taxon>
        <taxon>Preaxostyla</taxon>
        <taxon>Oxymonadida</taxon>
        <taxon>Streblomastigidae</taxon>
        <taxon>Streblomastix</taxon>
    </lineage>
</organism>
<evidence type="ECO:0000313" key="2">
    <source>
        <dbReference type="Proteomes" id="UP000324800"/>
    </source>
</evidence>
<gene>
    <name evidence="1" type="ORF">EZS28_010522</name>
</gene>
<sequence>MLSSGDQRGSITSQLASFELSLLERVFSHWSEDDYEKIDDRDIEEDELSYFVENINVFEDEDDDQSDQLFANEAFKDEEEVGQLKDLLANEEVKVACDADDNAQTCGRRSEFKYQSYFTEWIESNE</sequence>
<proteinExistence type="predicted"/>
<comment type="caution">
    <text evidence="1">The sequence shown here is derived from an EMBL/GenBank/DDBJ whole genome shotgun (WGS) entry which is preliminary data.</text>
</comment>
<reference evidence="1 2" key="1">
    <citation type="submission" date="2019-03" db="EMBL/GenBank/DDBJ databases">
        <title>Single cell metagenomics reveals metabolic interactions within the superorganism composed of flagellate Streblomastix strix and complex community of Bacteroidetes bacteria on its surface.</title>
        <authorList>
            <person name="Treitli S.C."/>
            <person name="Kolisko M."/>
            <person name="Husnik F."/>
            <person name="Keeling P."/>
            <person name="Hampl V."/>
        </authorList>
    </citation>
    <scope>NUCLEOTIDE SEQUENCE [LARGE SCALE GENOMIC DNA]</scope>
    <source>
        <strain evidence="1">ST1C</strain>
    </source>
</reference>
<dbReference type="AlphaFoldDB" id="A0A5J4WGA1"/>
<dbReference type="EMBL" id="SNRW01002087">
    <property type="protein sequence ID" value="KAA6393957.1"/>
    <property type="molecule type" value="Genomic_DNA"/>
</dbReference>
<name>A0A5J4WGA1_9EUKA</name>
<dbReference type="Proteomes" id="UP000324800">
    <property type="component" value="Unassembled WGS sequence"/>
</dbReference>
<accession>A0A5J4WGA1</accession>